<keyword evidence="1" id="KW-0147">Chitin-binding</keyword>
<evidence type="ECO:0000256" key="5">
    <source>
        <dbReference type="SAM" id="SignalP"/>
    </source>
</evidence>
<protein>
    <recommendedName>
        <fullName evidence="6">LysM domain-containing protein</fullName>
    </recommendedName>
</protein>
<evidence type="ECO:0000259" key="6">
    <source>
        <dbReference type="PROSITE" id="PS51782"/>
    </source>
</evidence>
<keyword evidence="3" id="KW-0843">Virulence</keyword>
<evidence type="ECO:0000256" key="2">
    <source>
        <dbReference type="ARBA" id="ARBA00022729"/>
    </source>
</evidence>
<feature type="region of interest" description="Disordered" evidence="4">
    <location>
        <begin position="90"/>
        <end position="113"/>
    </location>
</feature>
<dbReference type="Gene3D" id="3.10.350.10">
    <property type="entry name" value="LysM domain"/>
    <property type="match status" value="4"/>
</dbReference>
<gene>
    <name evidence="7" type="ORF">GGP41_008342</name>
</gene>
<feature type="domain" description="LysM" evidence="6">
    <location>
        <begin position="125"/>
        <end position="171"/>
    </location>
</feature>
<feature type="chain" id="PRO_5034520518" description="LysM domain-containing protein" evidence="5">
    <location>
        <begin position="17"/>
        <end position="388"/>
    </location>
</feature>
<sequence length="388" mass="41658">MYTVFAFALQASSVAAYLEEPPTTAAADTVSDCSNWHVVASGDTCDSIAKDWYISTDNLRSYNPSLASSCKLVEGNSYCTERNYGVPVSTPTPTTSLASSTTPAPTNGITTPTPIREGMVNNCNKFYFVVKDDNCYNIAAAQSITLDQLYAWNPAVGTSCQGLWPQTYICVGTIGFTPAPSTTPVPSSTIKPTSAKATPTNGIATPTPVQAGLISTCNKFYLVKDNDNCYDIAQTYKISLDQFYAWNPAVGSSCATLWPRYYVCVSIIGVTTLTTSTRPSTTAKPTTTTSWVQPPLCTFNASKGEYVCPTSTPPPTTTKPGNGIATPTPYQAGMTSNCKKFHKVVKNDGCWDIANTYKIDLNNFYKWNPAVGTSCGALWIDNYVCVGV</sequence>
<evidence type="ECO:0000256" key="3">
    <source>
        <dbReference type="ARBA" id="ARBA00023026"/>
    </source>
</evidence>
<dbReference type="PROSITE" id="PS51782">
    <property type="entry name" value="LYSM"/>
    <property type="match status" value="4"/>
</dbReference>
<evidence type="ECO:0000256" key="1">
    <source>
        <dbReference type="ARBA" id="ARBA00022669"/>
    </source>
</evidence>
<dbReference type="InterPro" id="IPR052210">
    <property type="entry name" value="LysM1-like"/>
</dbReference>
<feature type="signal peptide" evidence="5">
    <location>
        <begin position="1"/>
        <end position="16"/>
    </location>
</feature>
<proteinExistence type="predicted"/>
<reference evidence="7" key="1">
    <citation type="submission" date="2019-11" db="EMBL/GenBank/DDBJ databases">
        <title>Bipolaris sorokiniana Genome sequencing.</title>
        <authorList>
            <person name="Wang H."/>
        </authorList>
    </citation>
    <scope>NUCLEOTIDE SEQUENCE</scope>
</reference>
<organism evidence="7 8">
    <name type="scientific">Cochliobolus sativus</name>
    <name type="common">Common root rot and spot blotch fungus</name>
    <name type="synonym">Bipolaris sorokiniana</name>
    <dbReference type="NCBI Taxonomy" id="45130"/>
    <lineage>
        <taxon>Eukaryota</taxon>
        <taxon>Fungi</taxon>
        <taxon>Dikarya</taxon>
        <taxon>Ascomycota</taxon>
        <taxon>Pezizomycotina</taxon>
        <taxon>Dothideomycetes</taxon>
        <taxon>Pleosporomycetidae</taxon>
        <taxon>Pleosporales</taxon>
        <taxon>Pleosporineae</taxon>
        <taxon>Pleosporaceae</taxon>
        <taxon>Bipolaris</taxon>
    </lineage>
</organism>
<dbReference type="Proteomes" id="UP000624244">
    <property type="component" value="Unassembled WGS sequence"/>
</dbReference>
<dbReference type="InterPro" id="IPR036779">
    <property type="entry name" value="LysM_dom_sf"/>
</dbReference>
<dbReference type="AlphaFoldDB" id="A0A8H5ZPN7"/>
<dbReference type="SUPFAM" id="SSF54106">
    <property type="entry name" value="LysM domain"/>
    <property type="match status" value="4"/>
</dbReference>
<name>A0A8H5ZPN7_COCSA</name>
<dbReference type="PANTHER" id="PTHR34997">
    <property type="entry name" value="AM15"/>
    <property type="match status" value="1"/>
</dbReference>
<evidence type="ECO:0000313" key="8">
    <source>
        <dbReference type="Proteomes" id="UP000624244"/>
    </source>
</evidence>
<dbReference type="EMBL" id="WNKQ01000003">
    <property type="protein sequence ID" value="KAF5852880.1"/>
    <property type="molecule type" value="Genomic_DNA"/>
</dbReference>
<dbReference type="GO" id="GO:0008061">
    <property type="term" value="F:chitin binding"/>
    <property type="evidence" value="ECO:0007669"/>
    <property type="project" value="UniProtKB-KW"/>
</dbReference>
<dbReference type="Pfam" id="PF01476">
    <property type="entry name" value="LysM"/>
    <property type="match status" value="4"/>
</dbReference>
<feature type="domain" description="LysM" evidence="6">
    <location>
        <begin position="35"/>
        <end position="80"/>
    </location>
</feature>
<comment type="caution">
    <text evidence="7">The sequence shown here is derived from an EMBL/GenBank/DDBJ whole genome shotgun (WGS) entry which is preliminary data.</text>
</comment>
<dbReference type="CDD" id="cd00118">
    <property type="entry name" value="LysM"/>
    <property type="match status" value="4"/>
</dbReference>
<feature type="compositionally biased region" description="Low complexity" evidence="4">
    <location>
        <begin position="90"/>
        <end position="106"/>
    </location>
</feature>
<feature type="domain" description="LysM" evidence="6">
    <location>
        <begin position="219"/>
        <end position="265"/>
    </location>
</feature>
<dbReference type="InterPro" id="IPR018392">
    <property type="entry name" value="LysM"/>
</dbReference>
<keyword evidence="2 5" id="KW-0732">Signal</keyword>
<dbReference type="PANTHER" id="PTHR34997:SF2">
    <property type="entry name" value="LYSM DOMAIN-CONTAINING PROTEIN-RELATED"/>
    <property type="match status" value="1"/>
</dbReference>
<evidence type="ECO:0000256" key="4">
    <source>
        <dbReference type="SAM" id="MobiDB-lite"/>
    </source>
</evidence>
<evidence type="ECO:0000313" key="7">
    <source>
        <dbReference type="EMBL" id="KAF5852880.1"/>
    </source>
</evidence>
<feature type="domain" description="LysM" evidence="6">
    <location>
        <begin position="340"/>
        <end position="386"/>
    </location>
</feature>
<dbReference type="SMART" id="SM00257">
    <property type="entry name" value="LysM"/>
    <property type="match status" value="4"/>
</dbReference>
<accession>A0A8H5ZPN7</accession>